<keyword evidence="6" id="KW-0119">Carbohydrate metabolism</keyword>
<comment type="similarity">
    <text evidence="2">Belongs to the disproportionating enzyme family.</text>
</comment>
<evidence type="ECO:0000256" key="8">
    <source>
        <dbReference type="ARBA" id="ARBA00031501"/>
    </source>
</evidence>
<dbReference type="InterPro" id="IPR003385">
    <property type="entry name" value="Glyco_hydro_77"/>
</dbReference>
<dbReference type="EC" id="2.4.1.25" evidence="3"/>
<evidence type="ECO:0000256" key="2">
    <source>
        <dbReference type="ARBA" id="ARBA00005684"/>
    </source>
</evidence>
<evidence type="ECO:0000256" key="7">
    <source>
        <dbReference type="ARBA" id="ARBA00031423"/>
    </source>
</evidence>
<evidence type="ECO:0000313" key="9">
    <source>
        <dbReference type="EMBL" id="CAF4280321.1"/>
    </source>
</evidence>
<dbReference type="EMBL" id="CAJOAX010040742">
    <property type="protein sequence ID" value="CAF4280321.1"/>
    <property type="molecule type" value="Genomic_DNA"/>
</dbReference>
<evidence type="ECO:0000256" key="1">
    <source>
        <dbReference type="ARBA" id="ARBA00000439"/>
    </source>
</evidence>
<evidence type="ECO:0000256" key="6">
    <source>
        <dbReference type="ARBA" id="ARBA00023277"/>
    </source>
</evidence>
<protein>
    <recommendedName>
        <fullName evidence="3">4-alpha-glucanotransferase</fullName>
        <ecNumber evidence="3">2.4.1.25</ecNumber>
    </recommendedName>
    <alternativeName>
        <fullName evidence="7">Amylomaltase</fullName>
    </alternativeName>
    <alternativeName>
        <fullName evidence="8">Disproportionating enzyme</fullName>
    </alternativeName>
</protein>
<evidence type="ECO:0000256" key="3">
    <source>
        <dbReference type="ARBA" id="ARBA00012560"/>
    </source>
</evidence>
<proteinExistence type="inferred from homology"/>
<dbReference type="InterPro" id="IPR017853">
    <property type="entry name" value="GH"/>
</dbReference>
<evidence type="ECO:0000313" key="10">
    <source>
        <dbReference type="Proteomes" id="UP000663823"/>
    </source>
</evidence>
<keyword evidence="4" id="KW-0328">Glycosyltransferase</keyword>
<dbReference type="Pfam" id="PF02446">
    <property type="entry name" value="Glyco_hydro_77"/>
    <property type="match status" value="1"/>
</dbReference>
<reference evidence="9" key="1">
    <citation type="submission" date="2021-02" db="EMBL/GenBank/DDBJ databases">
        <authorList>
            <person name="Nowell W R."/>
        </authorList>
    </citation>
    <scope>NUCLEOTIDE SEQUENCE</scope>
</reference>
<comment type="caution">
    <text evidence="9">The sequence shown here is derived from an EMBL/GenBank/DDBJ whole genome shotgun (WGS) entry which is preliminary data.</text>
</comment>
<dbReference type="Proteomes" id="UP000663823">
    <property type="component" value="Unassembled WGS sequence"/>
</dbReference>
<sequence>WWIKRLKKSLETVDVLRIDHFRGLEAYW</sequence>
<comment type="catalytic activity">
    <reaction evidence="1">
        <text>Transfers a segment of a (1-&gt;4)-alpha-D-glucan to a new position in an acceptor, which may be glucose or a (1-&gt;4)-alpha-D-glucan.</text>
        <dbReference type="EC" id="2.4.1.25"/>
    </reaction>
</comment>
<dbReference type="AlphaFoldDB" id="A0A820GP74"/>
<dbReference type="GO" id="GO:0004134">
    <property type="term" value="F:4-alpha-glucanotransferase activity"/>
    <property type="evidence" value="ECO:0007669"/>
    <property type="project" value="UniProtKB-EC"/>
</dbReference>
<dbReference type="SUPFAM" id="SSF51445">
    <property type="entry name" value="(Trans)glycosidases"/>
    <property type="match status" value="1"/>
</dbReference>
<feature type="non-terminal residue" evidence="9">
    <location>
        <position position="1"/>
    </location>
</feature>
<evidence type="ECO:0000256" key="5">
    <source>
        <dbReference type="ARBA" id="ARBA00022679"/>
    </source>
</evidence>
<keyword evidence="5" id="KW-0808">Transferase</keyword>
<dbReference type="GO" id="GO:0005975">
    <property type="term" value="P:carbohydrate metabolic process"/>
    <property type="evidence" value="ECO:0007669"/>
    <property type="project" value="InterPro"/>
</dbReference>
<accession>A0A820GP74</accession>
<dbReference type="Gene3D" id="3.20.20.80">
    <property type="entry name" value="Glycosidases"/>
    <property type="match status" value="1"/>
</dbReference>
<name>A0A820GP74_9BILA</name>
<organism evidence="9 10">
    <name type="scientific">Rotaria sordida</name>
    <dbReference type="NCBI Taxonomy" id="392033"/>
    <lineage>
        <taxon>Eukaryota</taxon>
        <taxon>Metazoa</taxon>
        <taxon>Spiralia</taxon>
        <taxon>Gnathifera</taxon>
        <taxon>Rotifera</taxon>
        <taxon>Eurotatoria</taxon>
        <taxon>Bdelloidea</taxon>
        <taxon>Philodinida</taxon>
        <taxon>Philodinidae</taxon>
        <taxon>Rotaria</taxon>
    </lineage>
</organism>
<gene>
    <name evidence="9" type="ORF">OTI717_LOCUS41402</name>
</gene>
<evidence type="ECO:0000256" key="4">
    <source>
        <dbReference type="ARBA" id="ARBA00022676"/>
    </source>
</evidence>